<proteinExistence type="predicted"/>
<name>A0A8S3W2Y4_PARAO</name>
<protein>
    <submittedName>
        <fullName evidence="2">(apollo) hypothetical protein</fullName>
    </submittedName>
</protein>
<keyword evidence="1" id="KW-0472">Membrane</keyword>
<keyword evidence="3" id="KW-1185">Reference proteome</keyword>
<accession>A0A8S3W2Y4</accession>
<evidence type="ECO:0000256" key="1">
    <source>
        <dbReference type="SAM" id="Phobius"/>
    </source>
</evidence>
<organism evidence="2 3">
    <name type="scientific">Parnassius apollo</name>
    <name type="common">Apollo butterfly</name>
    <name type="synonym">Papilio apollo</name>
    <dbReference type="NCBI Taxonomy" id="110799"/>
    <lineage>
        <taxon>Eukaryota</taxon>
        <taxon>Metazoa</taxon>
        <taxon>Ecdysozoa</taxon>
        <taxon>Arthropoda</taxon>
        <taxon>Hexapoda</taxon>
        <taxon>Insecta</taxon>
        <taxon>Pterygota</taxon>
        <taxon>Neoptera</taxon>
        <taxon>Endopterygota</taxon>
        <taxon>Lepidoptera</taxon>
        <taxon>Glossata</taxon>
        <taxon>Ditrysia</taxon>
        <taxon>Papilionoidea</taxon>
        <taxon>Papilionidae</taxon>
        <taxon>Parnassiinae</taxon>
        <taxon>Parnassini</taxon>
        <taxon>Parnassius</taxon>
        <taxon>Parnassius</taxon>
    </lineage>
</organism>
<evidence type="ECO:0000313" key="3">
    <source>
        <dbReference type="Proteomes" id="UP000691718"/>
    </source>
</evidence>
<evidence type="ECO:0000313" key="2">
    <source>
        <dbReference type="EMBL" id="CAG4937889.1"/>
    </source>
</evidence>
<dbReference type="EMBL" id="CAJQZP010000088">
    <property type="protein sequence ID" value="CAG4937889.1"/>
    <property type="molecule type" value="Genomic_DNA"/>
</dbReference>
<dbReference type="Proteomes" id="UP000691718">
    <property type="component" value="Unassembled WGS sequence"/>
</dbReference>
<keyword evidence="1" id="KW-1133">Transmembrane helix</keyword>
<feature type="transmembrane region" description="Helical" evidence="1">
    <location>
        <begin position="47"/>
        <end position="65"/>
    </location>
</feature>
<dbReference type="OrthoDB" id="7464873at2759"/>
<dbReference type="AlphaFoldDB" id="A0A8S3W2Y4"/>
<comment type="caution">
    <text evidence="2">The sequence shown here is derived from an EMBL/GenBank/DDBJ whole genome shotgun (WGS) entry which is preliminary data.</text>
</comment>
<sequence length="107" mass="11952">MATICETIEETLSQDKCKPNCPCKKLPLCPPGCSCKEDNKQTAALRLVFNALGILVALLATYMIITTDSKLYLVFWICYSVLRRMMLKTKSGARVETAIAKYNKKIA</sequence>
<gene>
    <name evidence="2" type="ORF">PAPOLLO_LOCUS1517</name>
</gene>
<keyword evidence="1" id="KW-0812">Transmembrane</keyword>
<reference evidence="2" key="1">
    <citation type="submission" date="2021-04" db="EMBL/GenBank/DDBJ databases">
        <authorList>
            <person name="Tunstrom K."/>
        </authorList>
    </citation>
    <scope>NUCLEOTIDE SEQUENCE</scope>
</reference>